<dbReference type="Pfam" id="PF13812">
    <property type="entry name" value="PPR_3"/>
    <property type="match status" value="2"/>
</dbReference>
<feature type="repeat" description="PPR" evidence="3">
    <location>
        <begin position="557"/>
        <end position="591"/>
    </location>
</feature>
<feature type="repeat" description="PPR" evidence="3">
    <location>
        <begin position="382"/>
        <end position="416"/>
    </location>
</feature>
<dbReference type="Gene3D" id="1.25.40.10">
    <property type="entry name" value="Tetratricopeptide repeat domain"/>
    <property type="match status" value="5"/>
</dbReference>
<feature type="repeat" description="PPR" evidence="3">
    <location>
        <begin position="347"/>
        <end position="381"/>
    </location>
</feature>
<evidence type="ECO:0000259" key="4">
    <source>
        <dbReference type="PROSITE" id="PS50828"/>
    </source>
</evidence>
<dbReference type="FunFam" id="1.25.40.10:FF:000530">
    <property type="entry name" value="Pentatricopeptide repeat-containing protein At1g74850, chloroplastic"/>
    <property type="match status" value="1"/>
</dbReference>
<dbReference type="PROSITE" id="PS51375">
    <property type="entry name" value="PPR"/>
    <property type="match status" value="13"/>
</dbReference>
<feature type="repeat" description="PPR" evidence="3">
    <location>
        <begin position="662"/>
        <end position="696"/>
    </location>
</feature>
<evidence type="ECO:0000313" key="6">
    <source>
        <dbReference type="Proteomes" id="UP001552299"/>
    </source>
</evidence>
<feature type="repeat" description="PPR" evidence="3">
    <location>
        <begin position="417"/>
        <end position="451"/>
    </location>
</feature>
<feature type="repeat" description="PPR" evidence="3">
    <location>
        <begin position="487"/>
        <end position="521"/>
    </location>
</feature>
<sequence length="931" mass="103395">MEKKYHAVLVQITVKKPRLRLSSLHSSHSTSDVFAGVIRTFRVKISSPPSSPPLKQSPPTMALVFQAALPSTSNSPPFSFQIPRNPFLVDHISLSRRPLIFPPASTSAAAPALSPVSRTKPKELVLSNSSAQVEKGKYSYEVETLINKLSSLPPRGSIARCLETFRGRVSLSDFALVFREFARRGDWQRSLRLFKYMQRQLWCRPDEHIHAILIGVLGRESLLDKAREVFDDMPAHSVPRTVLSYTAVINAYARNGRHESSLDLLAQMKAERVSPSVLTYNTVLNACSRVNLSWDALLSLFAEMRHAGIHPDIVTYNTLIAAAGARSLAEQAEMVLRTMLDAGVTPDNSTHAYLVDTFGKLGRLGRVSELLAEMEAGGHLPDAAAYNVLMEAHARDGEVKEAMGVLRQMQAAGCNPTAATYSILLNLYGRNGQYENVRELFLEMKVGNTEPDASTYNILIQVFGEGGYLKEVITLFYDMMEEKVEPNMKTYENLVLACGKGGLHEDAKFILSHMNSKEVVPSSKTYTGVVEAYGQAALYEEALVSFNTMNEIGCVPTIETYNSLIFAFARGGLFKEAEAMMLRMNGVGIQRNEDSFNGLVEAYCQGGQFEDAVKTYVEMQNSRCNPNERTLEALLNVYCTAGLVDQSREHFLEIQSAGIMPSVIAHCMLLSVLAKNDRWDDAYKLLGEMKSNRVSNAHQVISLLIKGDYDDESNWQMVEYVFDKYNSAGCSLGLRFYNTLLDALWWFGQKVRAARVLHEATGRGLFPELYRRSKLVCSVDVHRMSVGGALTAISVWLNDLHERFQSGEDLPHLATVVVARGVMEKSTAARALPVAKAAYSYLRDKVSQSFHFPGWSKGRIVCHRSQLKRILSMVSEESSKDSSNIIVSMTNLTFPLPGTQVNTLGLDSKEQRVIDEGQSGEIEPEIMATLV</sequence>
<dbReference type="InterPro" id="IPR011990">
    <property type="entry name" value="TPR-like_helical_dom_sf"/>
</dbReference>
<dbReference type="Pfam" id="PF01535">
    <property type="entry name" value="PPR"/>
    <property type="match status" value="2"/>
</dbReference>
<evidence type="ECO:0000256" key="3">
    <source>
        <dbReference type="PROSITE-ProRule" id="PRU00708"/>
    </source>
</evidence>
<comment type="caution">
    <text evidence="5">The sequence shown here is derived from an EMBL/GenBank/DDBJ whole genome shotgun (WGS) entry which is preliminary data.</text>
</comment>
<dbReference type="EMBL" id="JANQDX010000012">
    <property type="protein sequence ID" value="KAL0915655.1"/>
    <property type="molecule type" value="Genomic_DNA"/>
</dbReference>
<dbReference type="AlphaFoldDB" id="A0ABD0USA9"/>
<dbReference type="PANTHER" id="PTHR47447:SF25">
    <property type="entry name" value="SAP DOMAIN-CONTAINING PROTEIN"/>
    <property type="match status" value="1"/>
</dbReference>
<dbReference type="PANTHER" id="PTHR47447">
    <property type="entry name" value="OS03G0856100 PROTEIN"/>
    <property type="match status" value="1"/>
</dbReference>
<keyword evidence="2" id="KW-0677">Repeat</keyword>
<feature type="repeat" description="PPR" evidence="3">
    <location>
        <begin position="522"/>
        <end position="556"/>
    </location>
</feature>
<feature type="repeat" description="PPR" evidence="3">
    <location>
        <begin position="592"/>
        <end position="626"/>
    </location>
</feature>
<evidence type="ECO:0000313" key="5">
    <source>
        <dbReference type="EMBL" id="KAL0915655.1"/>
    </source>
</evidence>
<proteinExistence type="inferred from homology"/>
<dbReference type="SMART" id="SM00463">
    <property type="entry name" value="SMR"/>
    <property type="match status" value="1"/>
</dbReference>
<comment type="similarity">
    <text evidence="1">Belongs to the PPR family. P subfamily.</text>
</comment>
<organism evidence="5 6">
    <name type="scientific">Dendrobium thyrsiflorum</name>
    <name type="common">Pinecone-like raceme dendrobium</name>
    <name type="synonym">Orchid</name>
    <dbReference type="NCBI Taxonomy" id="117978"/>
    <lineage>
        <taxon>Eukaryota</taxon>
        <taxon>Viridiplantae</taxon>
        <taxon>Streptophyta</taxon>
        <taxon>Embryophyta</taxon>
        <taxon>Tracheophyta</taxon>
        <taxon>Spermatophyta</taxon>
        <taxon>Magnoliopsida</taxon>
        <taxon>Liliopsida</taxon>
        <taxon>Asparagales</taxon>
        <taxon>Orchidaceae</taxon>
        <taxon>Epidendroideae</taxon>
        <taxon>Malaxideae</taxon>
        <taxon>Dendrobiinae</taxon>
        <taxon>Dendrobium</taxon>
    </lineage>
</organism>
<dbReference type="SUPFAM" id="SSF48452">
    <property type="entry name" value="TPR-like"/>
    <property type="match status" value="1"/>
</dbReference>
<gene>
    <name evidence="5" type="ORF">M5K25_016088</name>
</gene>
<dbReference type="InterPro" id="IPR002625">
    <property type="entry name" value="Smr_dom"/>
</dbReference>
<dbReference type="InterPro" id="IPR002885">
    <property type="entry name" value="PPR_rpt"/>
</dbReference>
<feature type="repeat" description="PPR" evidence="3">
    <location>
        <begin position="241"/>
        <end position="275"/>
    </location>
</feature>
<name>A0ABD0USA9_DENTH</name>
<feature type="repeat" description="PPR" evidence="3">
    <location>
        <begin position="452"/>
        <end position="486"/>
    </location>
</feature>
<keyword evidence="6" id="KW-1185">Reference proteome</keyword>
<evidence type="ECO:0000256" key="1">
    <source>
        <dbReference type="ARBA" id="ARBA00007626"/>
    </source>
</evidence>
<dbReference type="NCBIfam" id="TIGR00756">
    <property type="entry name" value="PPR"/>
    <property type="match status" value="9"/>
</dbReference>
<feature type="repeat" description="PPR" evidence="3">
    <location>
        <begin position="627"/>
        <end position="661"/>
    </location>
</feature>
<reference evidence="5 6" key="1">
    <citation type="journal article" date="2024" name="Plant Biotechnol. J.">
        <title>Dendrobium thyrsiflorum genome and its molecular insights into genes involved in important horticultural traits.</title>
        <authorList>
            <person name="Chen B."/>
            <person name="Wang J.Y."/>
            <person name="Zheng P.J."/>
            <person name="Li K.L."/>
            <person name="Liang Y.M."/>
            <person name="Chen X.F."/>
            <person name="Zhang C."/>
            <person name="Zhao X."/>
            <person name="He X."/>
            <person name="Zhang G.Q."/>
            <person name="Liu Z.J."/>
            <person name="Xu Q."/>
        </authorList>
    </citation>
    <scope>NUCLEOTIDE SEQUENCE [LARGE SCALE GENOMIC DNA]</scope>
    <source>
        <strain evidence="5">GZMU011</strain>
    </source>
</reference>
<dbReference type="Proteomes" id="UP001552299">
    <property type="component" value="Unassembled WGS sequence"/>
</dbReference>
<dbReference type="Pfam" id="PF13041">
    <property type="entry name" value="PPR_2"/>
    <property type="match status" value="4"/>
</dbReference>
<feature type="repeat" description="PPR" evidence="3">
    <location>
        <begin position="312"/>
        <end position="346"/>
    </location>
</feature>
<protein>
    <recommendedName>
        <fullName evidence="4">Smr domain-containing protein</fullName>
    </recommendedName>
</protein>
<evidence type="ECO:0000256" key="2">
    <source>
        <dbReference type="ARBA" id="ARBA00022737"/>
    </source>
</evidence>
<dbReference type="PROSITE" id="PS50828">
    <property type="entry name" value="SMR"/>
    <property type="match status" value="1"/>
</dbReference>
<feature type="domain" description="Smr" evidence="4">
    <location>
        <begin position="779"/>
        <end position="868"/>
    </location>
</feature>
<feature type="repeat" description="PPR" evidence="3">
    <location>
        <begin position="276"/>
        <end position="311"/>
    </location>
</feature>
<accession>A0ABD0USA9</accession>